<feature type="compositionally biased region" description="Basic and acidic residues" evidence="1">
    <location>
        <begin position="393"/>
        <end position="407"/>
    </location>
</feature>
<dbReference type="AlphaFoldDB" id="V8C9L2"/>
<keyword evidence="4" id="KW-1185">Reference proteome</keyword>
<name>V8C9L2_9HELI</name>
<keyword evidence="2" id="KW-0812">Transmembrane</keyword>
<dbReference type="Proteomes" id="UP000018731">
    <property type="component" value="Unassembled WGS sequence"/>
</dbReference>
<comment type="caution">
    <text evidence="3">The sequence shown here is derived from an EMBL/GenBank/DDBJ whole genome shotgun (WGS) entry which is preliminary data.</text>
</comment>
<evidence type="ECO:0000313" key="4">
    <source>
        <dbReference type="Proteomes" id="UP000018731"/>
    </source>
</evidence>
<evidence type="ECO:0000256" key="2">
    <source>
        <dbReference type="SAM" id="Phobius"/>
    </source>
</evidence>
<evidence type="ECO:0000256" key="1">
    <source>
        <dbReference type="SAM" id="MobiDB-lite"/>
    </source>
</evidence>
<dbReference type="HOGENOM" id="CLU_655169_0_0_7"/>
<feature type="region of interest" description="Disordered" evidence="1">
    <location>
        <begin position="392"/>
        <end position="419"/>
    </location>
</feature>
<keyword evidence="2" id="KW-1133">Transmembrane helix</keyword>
<dbReference type="RefSeq" id="WP_023927564.1">
    <property type="nucleotide sequence ID" value="NZ_KI669454.1"/>
</dbReference>
<sequence>MKYAKLIKDFITNLINSATNYLKANNLIDTPAKKLALLLLGLGGVLIVALLGFLLYASYTLKSSLETSINSYLASIKEDIPTLEYESFVCSGVANISCATHYIALAGEVQAREVSLGFGSLGDKKRLNAWIETKEVEFIKDTSTHSLLRVFFALPKVDLSDILFPTYGLCELENILLDSSDFKVAKTEQNTPIQNPKIDSRTHITHIAKCNLKAQNMNYTFKAQAEQSLEPNQSLDTQSIKDILLEIYDSYTTTPNAFMEESRIWIDSISLNLKPNKLDSTIAQWLEKLEYGKSPNEKSTKEQAKALKERFDKAITESANIATYTFSFVSSNKDTRRAIMEGVNSFSNLLQGESTEVRYELLPKHTRYFRLSDLVSAPSAVLNLANFALKVEQTQKPKEQKATKDSNDSSDSSKITPQK</sequence>
<gene>
    <name evidence="3" type="ORF">HMPREF2086_00840</name>
</gene>
<accession>V8C9L2</accession>
<feature type="transmembrane region" description="Helical" evidence="2">
    <location>
        <begin position="35"/>
        <end position="59"/>
    </location>
</feature>
<reference evidence="3 4" key="1">
    <citation type="journal article" date="2014" name="Genome Announc.">
        <title>Draft genome sequences of six enterohepatic helicobacter species isolated from humans and one from rhesus macaques.</title>
        <authorList>
            <person name="Shen Z."/>
            <person name="Sheh A."/>
            <person name="Young S.K."/>
            <person name="Abouelliel A."/>
            <person name="Ward D.V."/>
            <person name="Earl A.M."/>
            <person name="Fox J.G."/>
        </authorList>
    </citation>
    <scope>NUCLEOTIDE SEQUENCE [LARGE SCALE GENOMIC DNA]</scope>
    <source>
        <strain evidence="3 4">MIT 99-5501</strain>
    </source>
</reference>
<dbReference type="STRING" id="1357400.HMPREF2086_00840"/>
<organism evidence="3 4">
    <name type="scientific">Helicobacter macacae MIT 99-5501</name>
    <dbReference type="NCBI Taxonomy" id="1357400"/>
    <lineage>
        <taxon>Bacteria</taxon>
        <taxon>Pseudomonadati</taxon>
        <taxon>Campylobacterota</taxon>
        <taxon>Epsilonproteobacteria</taxon>
        <taxon>Campylobacterales</taxon>
        <taxon>Helicobacteraceae</taxon>
        <taxon>Helicobacter</taxon>
    </lineage>
</organism>
<protein>
    <submittedName>
        <fullName evidence="3">Uncharacterized protein</fullName>
    </submittedName>
</protein>
<dbReference type="EMBL" id="AZJI01000004">
    <property type="protein sequence ID" value="ETD24093.1"/>
    <property type="molecule type" value="Genomic_DNA"/>
</dbReference>
<proteinExistence type="predicted"/>
<dbReference type="PATRIC" id="fig|1357400.3.peg.1158"/>
<keyword evidence="2" id="KW-0472">Membrane</keyword>
<evidence type="ECO:0000313" key="3">
    <source>
        <dbReference type="EMBL" id="ETD24093.1"/>
    </source>
</evidence>